<dbReference type="AlphaFoldDB" id="A0A382PBZ9"/>
<dbReference type="EMBL" id="UINC01106342">
    <property type="protein sequence ID" value="SVC70939.1"/>
    <property type="molecule type" value="Genomic_DNA"/>
</dbReference>
<gene>
    <name evidence="1" type="ORF">METZ01_LOCUS323793</name>
</gene>
<evidence type="ECO:0000313" key="1">
    <source>
        <dbReference type="EMBL" id="SVC70939.1"/>
    </source>
</evidence>
<organism evidence="1">
    <name type="scientific">marine metagenome</name>
    <dbReference type="NCBI Taxonomy" id="408172"/>
    <lineage>
        <taxon>unclassified sequences</taxon>
        <taxon>metagenomes</taxon>
        <taxon>ecological metagenomes</taxon>
    </lineage>
</organism>
<name>A0A382PBZ9_9ZZZZ</name>
<protein>
    <submittedName>
        <fullName evidence="1">Uncharacterized protein</fullName>
    </submittedName>
</protein>
<reference evidence="1" key="1">
    <citation type="submission" date="2018-05" db="EMBL/GenBank/DDBJ databases">
        <authorList>
            <person name="Lanie J.A."/>
            <person name="Ng W.-L."/>
            <person name="Kazmierczak K.M."/>
            <person name="Andrzejewski T.M."/>
            <person name="Davidsen T.M."/>
            <person name="Wayne K.J."/>
            <person name="Tettelin H."/>
            <person name="Glass J.I."/>
            <person name="Rusch D."/>
            <person name="Podicherti R."/>
            <person name="Tsui H.-C.T."/>
            <person name="Winkler M.E."/>
        </authorList>
    </citation>
    <scope>NUCLEOTIDE SEQUENCE</scope>
</reference>
<accession>A0A382PBZ9</accession>
<proteinExistence type="predicted"/>
<feature type="non-terminal residue" evidence="1">
    <location>
        <position position="101"/>
    </location>
</feature>
<sequence>MLILWLSLFFGFGIFAKGESDLLLDKGKIVLNGEISKALGQYDDHLKGIVEFLVCSKGGKEYESIIVVDEDPKVIFDMVLSLGVKRGVPATYNEDSHQMVA</sequence>